<keyword evidence="2" id="KW-0812">Transmembrane</keyword>
<dbReference type="EMBL" id="DXCO01000007">
    <property type="protein sequence ID" value="HIY77580.1"/>
    <property type="molecule type" value="Genomic_DNA"/>
</dbReference>
<name>A0A9D2CFL8_9FIRM</name>
<gene>
    <name evidence="3" type="ORF">H9728_00895</name>
</gene>
<feature type="compositionally biased region" description="Basic and acidic residues" evidence="1">
    <location>
        <begin position="8"/>
        <end position="19"/>
    </location>
</feature>
<feature type="transmembrane region" description="Helical" evidence="2">
    <location>
        <begin position="193"/>
        <end position="211"/>
    </location>
</feature>
<accession>A0A9D2CFL8</accession>
<feature type="compositionally biased region" description="Basic and acidic residues" evidence="1">
    <location>
        <begin position="27"/>
        <end position="37"/>
    </location>
</feature>
<reference evidence="3" key="1">
    <citation type="journal article" date="2021" name="PeerJ">
        <title>Extensive microbial diversity within the chicken gut microbiome revealed by metagenomics and culture.</title>
        <authorList>
            <person name="Gilroy R."/>
            <person name="Ravi A."/>
            <person name="Getino M."/>
            <person name="Pursley I."/>
            <person name="Horton D.L."/>
            <person name="Alikhan N.F."/>
            <person name="Baker D."/>
            <person name="Gharbi K."/>
            <person name="Hall N."/>
            <person name="Watson M."/>
            <person name="Adriaenssens E.M."/>
            <person name="Foster-Nyarko E."/>
            <person name="Jarju S."/>
            <person name="Secka A."/>
            <person name="Antonio M."/>
            <person name="Oren A."/>
            <person name="Chaudhuri R.R."/>
            <person name="La Ragione R."/>
            <person name="Hildebrand F."/>
            <person name="Pallen M.J."/>
        </authorList>
    </citation>
    <scope>NUCLEOTIDE SEQUENCE</scope>
    <source>
        <strain evidence="3">CHK199-9574</strain>
    </source>
</reference>
<evidence type="ECO:0008006" key="5">
    <source>
        <dbReference type="Google" id="ProtNLM"/>
    </source>
</evidence>
<sequence>MATGLPVLEREKTREESAELKAYGKLSGRDESREMTEDQKALHFNARISENYQKLINPDFKSAEEIAVEAPVFMPQQQAQSAFMPERQAKSAYVQQPAAAPERARVSDIFRADSPIRSAGLDFAEPTVYAEPAAASSEPVQEFAPQEQFYAEEAEDLRPTATTIQYRSDLYENEKPTAVEEKKGYSMTTKGKLLMAVYALVVVVILALIIINTSVIKSLDAETALRERQLSDVASQYQTLRDEIDHLTSEESIIDRAEDIGMYFPD</sequence>
<proteinExistence type="predicted"/>
<comment type="caution">
    <text evidence="3">The sequence shown here is derived from an EMBL/GenBank/DDBJ whole genome shotgun (WGS) entry which is preliminary data.</text>
</comment>
<organism evidence="3 4">
    <name type="scientific">Candidatus Borkfalkia excrementavium</name>
    <dbReference type="NCBI Taxonomy" id="2838505"/>
    <lineage>
        <taxon>Bacteria</taxon>
        <taxon>Bacillati</taxon>
        <taxon>Bacillota</taxon>
        <taxon>Clostridia</taxon>
        <taxon>Christensenellales</taxon>
        <taxon>Christensenellaceae</taxon>
        <taxon>Candidatus Borkfalkia</taxon>
    </lineage>
</organism>
<evidence type="ECO:0000256" key="2">
    <source>
        <dbReference type="SAM" id="Phobius"/>
    </source>
</evidence>
<keyword evidence="2" id="KW-0472">Membrane</keyword>
<dbReference type="Proteomes" id="UP000824135">
    <property type="component" value="Unassembled WGS sequence"/>
</dbReference>
<evidence type="ECO:0000313" key="3">
    <source>
        <dbReference type="EMBL" id="HIY77580.1"/>
    </source>
</evidence>
<feature type="region of interest" description="Disordered" evidence="1">
    <location>
        <begin position="1"/>
        <end position="37"/>
    </location>
</feature>
<reference evidence="3" key="2">
    <citation type="submission" date="2021-04" db="EMBL/GenBank/DDBJ databases">
        <authorList>
            <person name="Gilroy R."/>
        </authorList>
    </citation>
    <scope>NUCLEOTIDE SEQUENCE</scope>
    <source>
        <strain evidence="3">CHK199-9574</strain>
    </source>
</reference>
<keyword evidence="2" id="KW-1133">Transmembrane helix</keyword>
<evidence type="ECO:0000313" key="4">
    <source>
        <dbReference type="Proteomes" id="UP000824135"/>
    </source>
</evidence>
<dbReference type="AlphaFoldDB" id="A0A9D2CFL8"/>
<evidence type="ECO:0000256" key="1">
    <source>
        <dbReference type="SAM" id="MobiDB-lite"/>
    </source>
</evidence>
<protein>
    <recommendedName>
        <fullName evidence="5">Cell division protein FtsL</fullName>
    </recommendedName>
</protein>